<protein>
    <recommendedName>
        <fullName evidence="1">DUF5916 domain-containing protein</fullName>
    </recommendedName>
</protein>
<reference evidence="2 3" key="1">
    <citation type="journal article" date="2019" name="Nat. Microbiol.">
        <title>Mediterranean grassland soil C-N compound turnover is dependent on rainfall and depth, and is mediated by genomically divergent microorganisms.</title>
        <authorList>
            <person name="Diamond S."/>
            <person name="Andeer P.F."/>
            <person name="Li Z."/>
            <person name="Crits-Christoph A."/>
            <person name="Burstein D."/>
            <person name="Anantharaman K."/>
            <person name="Lane K.R."/>
            <person name="Thomas B.C."/>
            <person name="Pan C."/>
            <person name="Northen T.R."/>
            <person name="Banfield J.F."/>
        </authorList>
    </citation>
    <scope>NUCLEOTIDE SEQUENCE [LARGE SCALE GENOMIC DNA]</scope>
    <source>
        <strain evidence="2">WS_8</strain>
    </source>
</reference>
<feature type="domain" description="DUF5916" evidence="1">
    <location>
        <begin position="1"/>
        <end position="44"/>
    </location>
</feature>
<organism evidence="2 3">
    <name type="scientific">Eiseniibacteriota bacterium</name>
    <dbReference type="NCBI Taxonomy" id="2212470"/>
    <lineage>
        <taxon>Bacteria</taxon>
        <taxon>Candidatus Eiseniibacteriota</taxon>
    </lineage>
</organism>
<dbReference type="Pfam" id="PF19313">
    <property type="entry name" value="DUF5916"/>
    <property type="match status" value="1"/>
</dbReference>
<dbReference type="AlphaFoldDB" id="A0A538TTB5"/>
<name>A0A538TTB5_UNCEI</name>
<dbReference type="Proteomes" id="UP000316609">
    <property type="component" value="Unassembled WGS sequence"/>
</dbReference>
<sequence>MTINTDFGETEADARQTNLTRFDVLFPEKRAFFLEGADIFEFGSGLDVDGATVIPFFSRTIGLYTPEGEDEGTVVPLRGGGKLQGRIGNTNVGALAVATDRVKSFGVPKTEMGAVRIRQNVLLGVIGTFGDPLNRTRSWLGGADFTYRTSQFQEDKNLVAGIWGLATDRRKSRGDRGAYGGNIAYPNDELDAGMTFFHVGRDFKPSLGFVQRAGQVFDASADYTVRPGAPVRQVKFGGGYFEVRNPNGRWESYALSAKPLDLTFESGDRLQLEFSPEGERLKESFDIFDSPAKTVEIRAGQYDWKRWTSRGTLAPARQISGEIAYSIGGFYGGHLRTVEASVILKPLSILTLQLTSERNMATLEPTGFTQFLHGLHAELKLSPEFQVTHFLQYDNESRSLGSASRLRWTFHPLGDLFVAYNHNMTRSVQQTRKRWEFASDQLLMKVQYSLRW</sequence>
<evidence type="ECO:0000313" key="3">
    <source>
        <dbReference type="Proteomes" id="UP000316609"/>
    </source>
</evidence>
<gene>
    <name evidence="2" type="ORF">E6K78_05950</name>
</gene>
<accession>A0A538TTB5</accession>
<dbReference type="EMBL" id="VBOY01000052">
    <property type="protein sequence ID" value="TMQ66873.1"/>
    <property type="molecule type" value="Genomic_DNA"/>
</dbReference>
<evidence type="ECO:0000313" key="2">
    <source>
        <dbReference type="EMBL" id="TMQ66873.1"/>
    </source>
</evidence>
<proteinExistence type="predicted"/>
<dbReference type="InterPro" id="IPR045670">
    <property type="entry name" value="DUF5916"/>
</dbReference>
<evidence type="ECO:0000259" key="1">
    <source>
        <dbReference type="Pfam" id="PF19313"/>
    </source>
</evidence>
<comment type="caution">
    <text evidence="2">The sequence shown here is derived from an EMBL/GenBank/DDBJ whole genome shotgun (WGS) entry which is preliminary data.</text>
</comment>